<dbReference type="InterPro" id="IPR001269">
    <property type="entry name" value="DUS_fam"/>
</dbReference>
<keyword evidence="15" id="KW-1185">Reference proteome</keyword>
<dbReference type="CDD" id="cd02801">
    <property type="entry name" value="DUS_like_FMN"/>
    <property type="match status" value="1"/>
</dbReference>
<evidence type="ECO:0000256" key="5">
    <source>
        <dbReference type="ARBA" id="ARBA00022643"/>
    </source>
</evidence>
<dbReference type="InterPro" id="IPR013785">
    <property type="entry name" value="Aldolase_TIM"/>
</dbReference>
<dbReference type="PANTHER" id="PTHR45846">
    <property type="entry name" value="TRNA-DIHYDROURIDINE(47) SYNTHASE [NAD(P)(+)]-LIKE"/>
    <property type="match status" value="1"/>
</dbReference>
<evidence type="ECO:0000256" key="4">
    <source>
        <dbReference type="ARBA" id="ARBA00022630"/>
    </source>
</evidence>
<dbReference type="PANTHER" id="PTHR45846:SF1">
    <property type="entry name" value="TRNA-DIHYDROURIDINE(47) SYNTHASE [NAD(P)(+)]-LIKE"/>
    <property type="match status" value="1"/>
</dbReference>
<reference evidence="14 15" key="1">
    <citation type="submission" date="2020-08" db="EMBL/GenBank/DDBJ databases">
        <title>Genome public.</title>
        <authorList>
            <person name="Liu C."/>
            <person name="Sun Q."/>
        </authorList>
    </citation>
    <scope>NUCLEOTIDE SEQUENCE [LARGE SCALE GENOMIC DNA]</scope>
    <source>
        <strain evidence="14 15">M2</strain>
    </source>
</reference>
<dbReference type="InterPro" id="IPR024036">
    <property type="entry name" value="tRNA-dHydroUridine_Synthase_C"/>
</dbReference>
<organism evidence="14 15">
    <name type="scientific">Agathobaculum hominis</name>
    <dbReference type="NCBI Taxonomy" id="2763014"/>
    <lineage>
        <taxon>Bacteria</taxon>
        <taxon>Bacillati</taxon>
        <taxon>Bacillota</taxon>
        <taxon>Clostridia</taxon>
        <taxon>Eubacteriales</taxon>
        <taxon>Butyricicoccaceae</taxon>
        <taxon>Agathobaculum</taxon>
    </lineage>
</organism>
<dbReference type="RefSeq" id="WP_186969075.1">
    <property type="nucleotide sequence ID" value="NZ_JACOPK010000002.1"/>
</dbReference>
<evidence type="ECO:0000256" key="6">
    <source>
        <dbReference type="ARBA" id="ARBA00022694"/>
    </source>
</evidence>
<feature type="domain" description="DUS-like FMN-binding" evidence="13">
    <location>
        <begin position="14"/>
        <end position="313"/>
    </location>
</feature>
<dbReference type="NCBIfam" id="TIGR00737">
    <property type="entry name" value="nifR3_yhdG"/>
    <property type="match status" value="1"/>
</dbReference>
<comment type="similarity">
    <text evidence="12">Belongs to the dus family.</text>
</comment>
<gene>
    <name evidence="14" type="primary">dusB</name>
    <name evidence="14" type="ORF">H8S02_02095</name>
</gene>
<dbReference type="PROSITE" id="PS01136">
    <property type="entry name" value="UPF0034"/>
    <property type="match status" value="1"/>
</dbReference>
<evidence type="ECO:0000256" key="12">
    <source>
        <dbReference type="PIRNR" id="PIRNR006621"/>
    </source>
</evidence>
<keyword evidence="9 12" id="KW-0560">Oxidoreductase</keyword>
<dbReference type="InterPro" id="IPR035587">
    <property type="entry name" value="DUS-like_FMN-bd"/>
</dbReference>
<dbReference type="SUPFAM" id="SSF51395">
    <property type="entry name" value="FMN-linked oxidoreductases"/>
    <property type="match status" value="1"/>
</dbReference>
<keyword evidence="4 12" id="KW-0285">Flavoprotein</keyword>
<dbReference type="EMBL" id="JACOPK010000002">
    <property type="protein sequence ID" value="MBC5694740.1"/>
    <property type="molecule type" value="Genomic_DNA"/>
</dbReference>
<evidence type="ECO:0000256" key="8">
    <source>
        <dbReference type="ARBA" id="ARBA00022884"/>
    </source>
</evidence>
<protein>
    <recommendedName>
        <fullName evidence="12">tRNA-dihydrouridine synthase</fullName>
        <ecNumber evidence="12">1.3.1.-</ecNumber>
    </recommendedName>
</protein>
<evidence type="ECO:0000313" key="14">
    <source>
        <dbReference type="EMBL" id="MBC5694740.1"/>
    </source>
</evidence>
<dbReference type="Proteomes" id="UP000641741">
    <property type="component" value="Unassembled WGS sequence"/>
</dbReference>
<evidence type="ECO:0000256" key="7">
    <source>
        <dbReference type="ARBA" id="ARBA00022857"/>
    </source>
</evidence>
<dbReference type="Pfam" id="PF01207">
    <property type="entry name" value="Dus"/>
    <property type="match status" value="1"/>
</dbReference>
<keyword evidence="8" id="KW-0694">RNA-binding</keyword>
<keyword evidence="6 12" id="KW-0819">tRNA processing</keyword>
<comment type="catalytic activity">
    <reaction evidence="11">
        <text>a 5,6-dihydrouridine in tRNA + NAD(+) = a uridine in tRNA + NADH + H(+)</text>
        <dbReference type="Rhea" id="RHEA:54452"/>
        <dbReference type="Rhea" id="RHEA-COMP:13339"/>
        <dbReference type="Rhea" id="RHEA-COMP:13887"/>
        <dbReference type="ChEBI" id="CHEBI:15378"/>
        <dbReference type="ChEBI" id="CHEBI:57540"/>
        <dbReference type="ChEBI" id="CHEBI:57945"/>
        <dbReference type="ChEBI" id="CHEBI:65315"/>
        <dbReference type="ChEBI" id="CHEBI:74443"/>
    </reaction>
</comment>
<comment type="function">
    <text evidence="2 12">Catalyzes the synthesis of 5,6-dihydrouridine (D), a modified base found in the D-loop of most tRNAs, via the reduction of the C5-C6 double bond in target uridines.</text>
</comment>
<evidence type="ECO:0000313" key="15">
    <source>
        <dbReference type="Proteomes" id="UP000641741"/>
    </source>
</evidence>
<dbReference type="EC" id="1.3.1.-" evidence="12"/>
<evidence type="ECO:0000256" key="9">
    <source>
        <dbReference type="ARBA" id="ARBA00023002"/>
    </source>
</evidence>
<proteinExistence type="inferred from homology"/>
<comment type="catalytic activity">
    <reaction evidence="10">
        <text>a 5,6-dihydrouridine in tRNA + NADP(+) = a uridine in tRNA + NADPH + H(+)</text>
        <dbReference type="Rhea" id="RHEA:23624"/>
        <dbReference type="Rhea" id="RHEA-COMP:13339"/>
        <dbReference type="Rhea" id="RHEA-COMP:13887"/>
        <dbReference type="ChEBI" id="CHEBI:15378"/>
        <dbReference type="ChEBI" id="CHEBI:57783"/>
        <dbReference type="ChEBI" id="CHEBI:58349"/>
        <dbReference type="ChEBI" id="CHEBI:65315"/>
        <dbReference type="ChEBI" id="CHEBI:74443"/>
    </reaction>
</comment>
<evidence type="ECO:0000259" key="13">
    <source>
        <dbReference type="Pfam" id="PF01207"/>
    </source>
</evidence>
<accession>A0ABR7GKB2</accession>
<evidence type="ECO:0000256" key="2">
    <source>
        <dbReference type="ARBA" id="ARBA00002790"/>
    </source>
</evidence>
<dbReference type="Gene3D" id="1.10.1200.80">
    <property type="entry name" value="Putative flavin oxidoreducatase, domain 2"/>
    <property type="match status" value="1"/>
</dbReference>
<dbReference type="PIRSF" id="PIRSF006621">
    <property type="entry name" value="Dus"/>
    <property type="match status" value="1"/>
</dbReference>
<dbReference type="InterPro" id="IPR004652">
    <property type="entry name" value="DusB-like"/>
</dbReference>
<keyword evidence="3" id="KW-0820">tRNA-binding</keyword>
<evidence type="ECO:0000256" key="11">
    <source>
        <dbReference type="ARBA" id="ARBA00048802"/>
    </source>
</evidence>
<evidence type="ECO:0000256" key="3">
    <source>
        <dbReference type="ARBA" id="ARBA00022555"/>
    </source>
</evidence>
<dbReference type="Gene3D" id="3.20.20.70">
    <property type="entry name" value="Aldolase class I"/>
    <property type="match status" value="1"/>
</dbReference>
<name>A0ABR7GKB2_9FIRM</name>
<sequence length="324" mass="35241">MQIGTVKIDGRLVLAPMAGVTDLAFRRICREHGAALTVTEMVSTKALCYQDRKTPRLLELAPDEHPAAAQIFGHEPETMAEGARIALEKSGCDIIDINMGCPAPKIAGNGDGSALMRDLPLASRVIEAVVKAVNVPVTVKFRKGWDEKSVNCVEFARMAEQSGAAAIAVHGRTRAQQYSGCADWDAIRAVRQAVSIPVIANGDVAVPEDAVRILEYTGADGAMIGRGALGDPWIFERANALLETGICPPLPPFAVRMDTAVRQIELAATQKGEHIAMLEARRHVNCYLKQQSGLKTFKNRICTLERLEQLYEIVEELKQTVSEE</sequence>
<keyword evidence="5 12" id="KW-0288">FMN</keyword>
<evidence type="ECO:0000256" key="1">
    <source>
        <dbReference type="ARBA" id="ARBA00001917"/>
    </source>
</evidence>
<comment type="cofactor">
    <cofactor evidence="1 12">
        <name>FMN</name>
        <dbReference type="ChEBI" id="CHEBI:58210"/>
    </cofactor>
</comment>
<dbReference type="InterPro" id="IPR018517">
    <property type="entry name" value="tRNA_hU_synthase_CS"/>
</dbReference>
<comment type="caution">
    <text evidence="14">The sequence shown here is derived from an EMBL/GenBank/DDBJ whole genome shotgun (WGS) entry which is preliminary data.</text>
</comment>
<evidence type="ECO:0000256" key="10">
    <source>
        <dbReference type="ARBA" id="ARBA00048205"/>
    </source>
</evidence>
<keyword evidence="7" id="KW-0521">NADP</keyword>